<proteinExistence type="predicted"/>
<evidence type="ECO:0000313" key="2">
    <source>
        <dbReference type="Proteomes" id="UP000230002"/>
    </source>
</evidence>
<organism evidence="1 2">
    <name type="scientific">Ganoderma sinense ZZ0214-1</name>
    <dbReference type="NCBI Taxonomy" id="1077348"/>
    <lineage>
        <taxon>Eukaryota</taxon>
        <taxon>Fungi</taxon>
        <taxon>Dikarya</taxon>
        <taxon>Basidiomycota</taxon>
        <taxon>Agaricomycotina</taxon>
        <taxon>Agaricomycetes</taxon>
        <taxon>Polyporales</taxon>
        <taxon>Polyporaceae</taxon>
        <taxon>Ganoderma</taxon>
    </lineage>
</organism>
<comment type="caution">
    <text evidence="1">The sequence shown here is derived from an EMBL/GenBank/DDBJ whole genome shotgun (WGS) entry which is preliminary data.</text>
</comment>
<dbReference type="AlphaFoldDB" id="A0A2G8SNI6"/>
<protein>
    <submittedName>
        <fullName evidence="1">Uncharacterized protein</fullName>
    </submittedName>
</protein>
<keyword evidence="2" id="KW-1185">Reference proteome</keyword>
<gene>
    <name evidence="1" type="ORF">GSI_02008</name>
</gene>
<evidence type="ECO:0000313" key="1">
    <source>
        <dbReference type="EMBL" id="PIL35283.1"/>
    </source>
</evidence>
<dbReference type="Proteomes" id="UP000230002">
    <property type="component" value="Unassembled WGS sequence"/>
</dbReference>
<reference evidence="1 2" key="1">
    <citation type="journal article" date="2015" name="Sci. Rep.">
        <title>Chromosome-level genome map provides insights into diverse defense mechanisms in the medicinal fungus Ganoderma sinense.</title>
        <authorList>
            <person name="Zhu Y."/>
            <person name="Xu J."/>
            <person name="Sun C."/>
            <person name="Zhou S."/>
            <person name="Xu H."/>
            <person name="Nelson D.R."/>
            <person name="Qian J."/>
            <person name="Song J."/>
            <person name="Luo H."/>
            <person name="Xiang L."/>
            <person name="Li Y."/>
            <person name="Xu Z."/>
            <person name="Ji A."/>
            <person name="Wang L."/>
            <person name="Lu S."/>
            <person name="Hayward A."/>
            <person name="Sun W."/>
            <person name="Li X."/>
            <person name="Schwartz D.C."/>
            <person name="Wang Y."/>
            <person name="Chen S."/>
        </authorList>
    </citation>
    <scope>NUCLEOTIDE SEQUENCE [LARGE SCALE GENOMIC DNA]</scope>
    <source>
        <strain evidence="1 2">ZZ0214-1</strain>
    </source>
</reference>
<accession>A0A2G8SNI6</accession>
<sequence>MMSSSSASASSDGPPAACSYSYSDFFLGVGLGSSSSAARRRSWGRTRAARSFASSAKGMESDLRSTARRWSLRYVDPPRGCWMVTRAYRCGTRVAFSPPFW</sequence>
<dbReference type="EMBL" id="AYKW01000003">
    <property type="protein sequence ID" value="PIL35283.1"/>
    <property type="molecule type" value="Genomic_DNA"/>
</dbReference>
<name>A0A2G8SNI6_9APHY</name>